<evidence type="ECO:0000256" key="4">
    <source>
        <dbReference type="ARBA" id="ARBA00022692"/>
    </source>
</evidence>
<feature type="domain" description="TonB-dependent receptor plug" evidence="8">
    <location>
        <begin position="183"/>
        <end position="249"/>
    </location>
</feature>
<dbReference type="InterPro" id="IPR036942">
    <property type="entry name" value="Beta-barrel_TonB_sf"/>
</dbReference>
<keyword evidence="7" id="KW-0998">Cell outer membrane</keyword>
<dbReference type="Pfam" id="PF07715">
    <property type="entry name" value="Plug"/>
    <property type="match status" value="1"/>
</dbReference>
<evidence type="ECO:0000256" key="1">
    <source>
        <dbReference type="ARBA" id="ARBA00004571"/>
    </source>
</evidence>
<dbReference type="InterPro" id="IPR012910">
    <property type="entry name" value="Plug_dom"/>
</dbReference>
<keyword evidence="5" id="KW-0732">Signal</keyword>
<dbReference type="GO" id="GO:0044718">
    <property type="term" value="P:siderophore transmembrane transport"/>
    <property type="evidence" value="ECO:0007669"/>
    <property type="project" value="TreeGrafter"/>
</dbReference>
<sequence>MFSLFKAPSLVRRIGQPGPLHLSSKAALLTLLLTPAISLVAQTGGEAGIQGTVLDQTGAVIPGAVVTATNTASGVTTTRTASSDGLYTISPILPGVYTVTVAAKGFQQAKQNNLNVDALKLTGLNVTLQIGDQNTEVTVESAPPALETTNATLGAVMENQTYSNLPLQQSGQQRDPTAFAVLTPGVVGGARAPIIGGTGNYLAAVYIDGIPVTTINQNGDNRVVSNALPVESIDQFQVITSSPDAEYQGAGLINFSLKSGTDKYHGSLATYVRARAFDAWSYASKDATCPTTSGAIVQCGKPDEHQSEYVASGGGHIPLTKKRGFFYLTYDKYHGRAGINPNFLTIPTARMRTGDFGELTTPIYNPLTDATCVGTTCRTQFTGNVIPTQYLSPTALKMQAALPTNYANTSTVNNYFGGVPSGFDNWEIAGRADFDLTSKQRLSYVIAYGVRKNVPFTVGTNATAAGVVLPLPYTAGGIATITPVITDIEHAWQISDHITNQLKFAFNRFGQPITSLTDGVVGDRAAADFGITGLPAGQAQTEFPGVAFTANTGNPTALASWTSNGASGATQTTVPNTYTLLDNFLVTKGKHSFTIGFTTQWLQDNVAAQLGPSSIYQLAFSANSTAPIVNGTISTTSAGFSYASFLLGAASQNTTLTEQAVSETGGRYHDISPYAEDVWKVTPKLTVNIGLRWDYFPPFHEVQDRWSFLNPNLQNAITGNMGELQFAGNHGGAGVSCGCRTPVNTWWKNYGPRVGLAYSVTPTTVVRAGYALVYSIGGGVGGRGGAGTGTGQTGFNIAAPSPTEITQTSAGAPGPSYYLNNGAFFTGAGIANTQYGGPGYALPTLPAQNATSQTLLTSYFGSTGSTGAGPGYADPYLSGRAPEFNMFNGGIQQALTKDLTLTVNYAGTQSHFLLGGGSNPRGYFADQLNPKYYVALAGVADSTGKNSLLGALATPANVQLAKNALPGYGLPYNAISSPTTKATIAQTLVAFPQYNGVSDTWGQNVANISYNSLQVSLAQRASHGLSYTFNYTWSRNIGDDGTYRSGFDLPSGSVSGTNAAYHQNRIDRGLTTTDMTHNISAYGVWEIPGAKSGNRLVRGVTSGFQISTIYQFTSGTPFIPTYSGCQSPNAGTCELDINPNYTGTGKLAKGYRSFGTQYIDPNAFSAPTTYSTGFATNYNKVGNAPRTAPFGLRNPYFWKDDISLRRSFNLGTSRLKFVAEVDALNVANHATLSNPTTTWGAPGTAAGSAFGKITGAQANPRDFQFAGHLNF</sequence>
<evidence type="ECO:0000256" key="7">
    <source>
        <dbReference type="ARBA" id="ARBA00023237"/>
    </source>
</evidence>
<evidence type="ECO:0000313" key="11">
    <source>
        <dbReference type="Proteomes" id="UP000000343"/>
    </source>
</evidence>
<keyword evidence="2" id="KW-0813">Transport</keyword>
<dbReference type="STRING" id="1198114.AciX9_1209"/>
<keyword evidence="3" id="KW-1134">Transmembrane beta strand</keyword>
<dbReference type="GO" id="GO:0015344">
    <property type="term" value="F:siderophore uptake transmembrane transporter activity"/>
    <property type="evidence" value="ECO:0007669"/>
    <property type="project" value="TreeGrafter"/>
</dbReference>
<dbReference type="KEGG" id="acm:AciX9_1209"/>
<dbReference type="SUPFAM" id="SSF56935">
    <property type="entry name" value="Porins"/>
    <property type="match status" value="1"/>
</dbReference>
<proteinExistence type="predicted"/>
<dbReference type="OrthoDB" id="97893at2"/>
<dbReference type="Proteomes" id="UP000000343">
    <property type="component" value="Chromosome"/>
</dbReference>
<gene>
    <name evidence="10" type="ordered locus">AciX9_1209</name>
</gene>
<dbReference type="AlphaFoldDB" id="E8X4E5"/>
<feature type="domain" description="TonB-dependent transporter Oar-like beta-barrel" evidence="9">
    <location>
        <begin position="257"/>
        <end position="1264"/>
    </location>
</feature>
<accession>E8X4E5</accession>
<comment type="subcellular location">
    <subcellularLocation>
        <location evidence="1">Cell outer membrane</location>
        <topology evidence="1">Multi-pass membrane protein</topology>
    </subcellularLocation>
</comment>
<evidence type="ECO:0000259" key="9">
    <source>
        <dbReference type="Pfam" id="PF25183"/>
    </source>
</evidence>
<dbReference type="Gene3D" id="2.40.170.20">
    <property type="entry name" value="TonB-dependent receptor, beta-barrel domain"/>
    <property type="match status" value="1"/>
</dbReference>
<dbReference type="eggNOG" id="COG4640">
    <property type="taxonomic scope" value="Bacteria"/>
</dbReference>
<dbReference type="HOGENOM" id="CLU_006298_0_0_0"/>
<keyword evidence="11" id="KW-1185">Reference proteome</keyword>
<dbReference type="GO" id="GO:0009279">
    <property type="term" value="C:cell outer membrane"/>
    <property type="evidence" value="ECO:0007669"/>
    <property type="project" value="UniProtKB-SubCell"/>
</dbReference>
<dbReference type="RefSeq" id="WP_013579595.1">
    <property type="nucleotide sequence ID" value="NC_015064.1"/>
</dbReference>
<dbReference type="InterPro" id="IPR057601">
    <property type="entry name" value="Oar-like_b-barrel"/>
</dbReference>
<protein>
    <submittedName>
        <fullName evidence="10">TonB-dependent receptor plug</fullName>
    </submittedName>
</protein>
<evidence type="ECO:0000256" key="6">
    <source>
        <dbReference type="ARBA" id="ARBA00023136"/>
    </source>
</evidence>
<dbReference type="EMBL" id="CP002480">
    <property type="protein sequence ID" value="ADW68272.1"/>
    <property type="molecule type" value="Genomic_DNA"/>
</dbReference>
<keyword evidence="10" id="KW-0675">Receptor</keyword>
<keyword evidence="6" id="KW-0472">Membrane</keyword>
<dbReference type="PANTHER" id="PTHR30069:SF29">
    <property type="entry name" value="HEMOGLOBIN AND HEMOGLOBIN-HAPTOGLOBIN-BINDING PROTEIN 1-RELATED"/>
    <property type="match status" value="1"/>
</dbReference>
<dbReference type="SUPFAM" id="SSF49464">
    <property type="entry name" value="Carboxypeptidase regulatory domain-like"/>
    <property type="match status" value="1"/>
</dbReference>
<dbReference type="InterPro" id="IPR008969">
    <property type="entry name" value="CarboxyPept-like_regulatory"/>
</dbReference>
<dbReference type="PaxDb" id="1198114-AciX9_1209"/>
<dbReference type="Gene3D" id="2.60.40.1120">
    <property type="entry name" value="Carboxypeptidase-like, regulatory domain"/>
    <property type="match status" value="1"/>
</dbReference>
<dbReference type="InterPro" id="IPR039426">
    <property type="entry name" value="TonB-dep_rcpt-like"/>
</dbReference>
<dbReference type="Pfam" id="PF13620">
    <property type="entry name" value="CarboxypepD_reg"/>
    <property type="match status" value="1"/>
</dbReference>
<dbReference type="Pfam" id="PF25183">
    <property type="entry name" value="OMP_b-brl_4"/>
    <property type="match status" value="1"/>
</dbReference>
<evidence type="ECO:0000256" key="2">
    <source>
        <dbReference type="ARBA" id="ARBA00022448"/>
    </source>
</evidence>
<dbReference type="PANTHER" id="PTHR30069">
    <property type="entry name" value="TONB-DEPENDENT OUTER MEMBRANE RECEPTOR"/>
    <property type="match status" value="1"/>
</dbReference>
<keyword evidence="4" id="KW-0812">Transmembrane</keyword>
<name>E8X4E5_GRATM</name>
<evidence type="ECO:0000313" key="10">
    <source>
        <dbReference type="EMBL" id="ADW68272.1"/>
    </source>
</evidence>
<evidence type="ECO:0000256" key="3">
    <source>
        <dbReference type="ARBA" id="ARBA00022452"/>
    </source>
</evidence>
<evidence type="ECO:0000259" key="8">
    <source>
        <dbReference type="Pfam" id="PF07715"/>
    </source>
</evidence>
<evidence type="ECO:0000256" key="5">
    <source>
        <dbReference type="ARBA" id="ARBA00022729"/>
    </source>
</evidence>
<reference evidence="11" key="1">
    <citation type="submission" date="2011-01" db="EMBL/GenBank/DDBJ databases">
        <title>Complete sequence of chromosome of Acidobacterium sp. MP5ACTX9.</title>
        <authorList>
            <consortium name="US DOE Joint Genome Institute"/>
            <person name="Lucas S."/>
            <person name="Copeland A."/>
            <person name="Lapidus A."/>
            <person name="Cheng J.-F."/>
            <person name="Goodwin L."/>
            <person name="Pitluck S."/>
            <person name="Teshima H."/>
            <person name="Detter J.C."/>
            <person name="Han C."/>
            <person name="Tapia R."/>
            <person name="Land M."/>
            <person name="Hauser L."/>
            <person name="Kyrpides N."/>
            <person name="Ivanova N."/>
            <person name="Ovchinnikova G."/>
            <person name="Pagani I."/>
            <person name="Rawat S.R."/>
            <person name="Mannisto M."/>
            <person name="Haggblom M.M."/>
            <person name="Woyke T."/>
        </authorList>
    </citation>
    <scope>NUCLEOTIDE SEQUENCE [LARGE SCALE GENOMIC DNA]</scope>
    <source>
        <strain evidence="11">MP5ACTX9</strain>
    </source>
</reference>
<organism evidence="11">
    <name type="scientific">Granulicella tundricola (strain ATCC BAA-1859 / DSM 23138 / MP5ACTX9)</name>
    <dbReference type="NCBI Taxonomy" id="1198114"/>
    <lineage>
        <taxon>Bacteria</taxon>
        <taxon>Pseudomonadati</taxon>
        <taxon>Acidobacteriota</taxon>
        <taxon>Terriglobia</taxon>
        <taxon>Terriglobales</taxon>
        <taxon>Acidobacteriaceae</taxon>
        <taxon>Granulicella</taxon>
    </lineage>
</organism>